<proteinExistence type="inferred from homology"/>
<keyword evidence="4 15" id="KW-0812">Transmembrane</keyword>
<keyword evidence="17" id="KW-0732">Signal</keyword>
<dbReference type="AlphaFoldDB" id="A0A6J0BE19"/>
<keyword evidence="3 15" id="KW-0716">Sensory transduction</keyword>
<dbReference type="InterPro" id="IPR017452">
    <property type="entry name" value="GPCR_Rhodpsn_7TM"/>
</dbReference>
<dbReference type="GO" id="GO:0007601">
    <property type="term" value="P:visual perception"/>
    <property type="evidence" value="ECO:0007669"/>
    <property type="project" value="UniProtKB-KW"/>
</dbReference>
<evidence type="ECO:0000313" key="26">
    <source>
        <dbReference type="RefSeq" id="XP_046594821.1"/>
    </source>
</evidence>
<dbReference type="InterPro" id="IPR001760">
    <property type="entry name" value="Opsin"/>
</dbReference>
<evidence type="ECO:0000313" key="24">
    <source>
        <dbReference type="RefSeq" id="XP_046594811.1"/>
    </source>
</evidence>
<dbReference type="PROSITE" id="PS50262">
    <property type="entry name" value="G_PROTEIN_RECEP_F1_2"/>
    <property type="match status" value="1"/>
</dbReference>
<dbReference type="GO" id="GO:0007602">
    <property type="term" value="P:phototransduction"/>
    <property type="evidence" value="ECO:0007669"/>
    <property type="project" value="UniProtKB-KW"/>
</dbReference>
<dbReference type="InterPro" id="IPR000276">
    <property type="entry name" value="GPCR_Rhodpsn"/>
</dbReference>
<feature type="transmembrane region" description="Helical" evidence="15">
    <location>
        <begin position="285"/>
        <end position="309"/>
    </location>
</feature>
<dbReference type="RefSeq" id="XP_046594811.1">
    <property type="nucleotide sequence ID" value="XM_046738855.1"/>
</dbReference>
<evidence type="ECO:0000313" key="23">
    <source>
        <dbReference type="RefSeq" id="XP_046594804.1"/>
    </source>
</evidence>
<dbReference type="RefSeq" id="XP_046594815.1">
    <property type="nucleotide sequence ID" value="XM_046738859.1"/>
</dbReference>
<dbReference type="GO" id="GO:0016020">
    <property type="term" value="C:membrane"/>
    <property type="evidence" value="ECO:0007669"/>
    <property type="project" value="UniProtKB-SubCell"/>
</dbReference>
<dbReference type="KEGG" id="nlo:107218554"/>
<feature type="signal peptide" evidence="17">
    <location>
        <begin position="1"/>
        <end position="20"/>
    </location>
</feature>
<feature type="transmembrane region" description="Helical" evidence="15">
    <location>
        <begin position="362"/>
        <end position="381"/>
    </location>
</feature>
<evidence type="ECO:0000313" key="19">
    <source>
        <dbReference type="Proteomes" id="UP000829291"/>
    </source>
</evidence>
<feature type="transmembrane region" description="Helical" evidence="15">
    <location>
        <begin position="321"/>
        <end position="342"/>
    </location>
</feature>
<evidence type="ECO:0000313" key="27">
    <source>
        <dbReference type="RefSeq" id="XP_046594826.1"/>
    </source>
</evidence>
<organism evidence="19 21">
    <name type="scientific">Neodiprion lecontei</name>
    <name type="common">Redheaded pine sawfly</name>
    <dbReference type="NCBI Taxonomy" id="441921"/>
    <lineage>
        <taxon>Eukaryota</taxon>
        <taxon>Metazoa</taxon>
        <taxon>Ecdysozoa</taxon>
        <taxon>Arthropoda</taxon>
        <taxon>Hexapoda</taxon>
        <taxon>Insecta</taxon>
        <taxon>Pterygota</taxon>
        <taxon>Neoptera</taxon>
        <taxon>Endopterygota</taxon>
        <taxon>Hymenoptera</taxon>
        <taxon>Tenthredinoidea</taxon>
        <taxon>Diprionidae</taxon>
        <taxon>Diprioninae</taxon>
        <taxon>Neodiprion</taxon>
    </lineage>
</organism>
<keyword evidence="19" id="KW-1185">Reference proteome</keyword>
<evidence type="ECO:0000256" key="15">
    <source>
        <dbReference type="RuleBase" id="RU004951"/>
    </source>
</evidence>
<evidence type="ECO:0000313" key="30">
    <source>
        <dbReference type="RefSeq" id="XP_046594846.1"/>
    </source>
</evidence>
<keyword evidence="14" id="KW-0844">Vision</keyword>
<evidence type="ECO:0000256" key="7">
    <source>
        <dbReference type="ARBA" id="ARBA00022991"/>
    </source>
</evidence>
<dbReference type="PROSITE" id="PS00237">
    <property type="entry name" value="G_PROTEIN_RECEP_F1_1"/>
    <property type="match status" value="1"/>
</dbReference>
<evidence type="ECO:0000313" key="20">
    <source>
        <dbReference type="RefSeq" id="XP_015511951.1"/>
    </source>
</evidence>
<evidence type="ECO:0000259" key="18">
    <source>
        <dbReference type="PROSITE" id="PS50262"/>
    </source>
</evidence>
<dbReference type="RefSeq" id="XP_046594834.1">
    <property type="nucleotide sequence ID" value="XM_046738878.1"/>
</dbReference>
<sequence length="633" mass="71357">MPSLWLLLILNLAPIMPLTSVGPALCTSDDAKSDTFVFRDRYGDSPGFQEMHFNLKFSCVWSAVDPESAKNPPPCLNAVKILPKRISGDKENIYMKAEEFISEITHLIPTVKLNFTGNFTQDLWNGKKHRKNRPRLEKRLQIGIYRSHSINPEEKFNSWQRNVPRVESNVTDTIEISTSSRNNTRGIHEDRITRENCTHKYAGSISCADDVIDHFRSTWPVHLWLAQNFSSFNTHWLKFPPPSPAAYYTLAVLYAIIMVFGICGNAFAIYMFLRCRSLRTPANVLVMNLAVSDLLLLSKMPIFIYNSIYHGPALGNFACQLYGFLGGLTGTVSIMTLASIAADRYNVVAEPFKRTTYARARVTVALTWVYGATFAGLPLVVPSLGRYKPEGYLTSCSFDYLTPEPRVKAFILCFFVAAWLLPFCLISFCYIGILRVVMAARHLNVGDQVVETSNKHCREEEKRRTELRLAFVVIGIIGMWFVSWSPYAVVALLGVFGQNHLVTPLASMVPALFCKTASCLDPYVYAVAHPRFRSELHHLTKRSRRKRSARQWSPQHRSQTTCPRLTRHPDGLDNGVEEEMQCLGSIEIISMASRRSVSRDTATNFSSSVRTTSCSFNQPKAALALYTDSPEIG</sequence>
<feature type="transmembrane region" description="Helical" evidence="15">
    <location>
        <begin position="247"/>
        <end position="273"/>
    </location>
</feature>
<feature type="transmembrane region" description="Helical" evidence="15">
    <location>
        <begin position="409"/>
        <end position="433"/>
    </location>
</feature>
<feature type="region of interest" description="Disordered" evidence="16">
    <location>
        <begin position="539"/>
        <end position="570"/>
    </location>
</feature>
<dbReference type="SMART" id="SM01381">
    <property type="entry name" value="7TM_GPCR_Srsx"/>
    <property type="match status" value="1"/>
</dbReference>
<keyword evidence="6 15" id="KW-1133">Transmembrane helix</keyword>
<dbReference type="InterPro" id="IPR027430">
    <property type="entry name" value="Retinal_BS"/>
</dbReference>
<dbReference type="GeneID" id="107218554"/>
<evidence type="ECO:0000256" key="6">
    <source>
        <dbReference type="ARBA" id="ARBA00022989"/>
    </source>
</evidence>
<dbReference type="RefSeq" id="XP_046594846.1">
    <property type="nucleotide sequence ID" value="XM_046738890.1"/>
</dbReference>
<dbReference type="PROSITE" id="PS00238">
    <property type="entry name" value="OPSIN"/>
    <property type="match status" value="1"/>
</dbReference>
<evidence type="ECO:0000256" key="8">
    <source>
        <dbReference type="ARBA" id="ARBA00023040"/>
    </source>
</evidence>
<comment type="caution">
    <text evidence="15">Lacks conserved residue(s) required for the propagation of feature annotation.</text>
</comment>
<keyword evidence="12" id="KW-0325">Glycoprotein</keyword>
<dbReference type="PRINTS" id="PR00237">
    <property type="entry name" value="GPCRRHODOPSN"/>
</dbReference>
<dbReference type="SUPFAM" id="SSF81321">
    <property type="entry name" value="Family A G protein-coupled receptor-like"/>
    <property type="match status" value="1"/>
</dbReference>
<dbReference type="RefSeq" id="XP_046594826.1">
    <property type="nucleotide sequence ID" value="XM_046738870.1"/>
</dbReference>
<dbReference type="RefSeq" id="XP_046594821.1">
    <property type="nucleotide sequence ID" value="XM_046738865.1"/>
</dbReference>
<feature type="compositionally biased region" description="Polar residues" evidence="16">
    <location>
        <begin position="550"/>
        <end position="563"/>
    </location>
</feature>
<reference evidence="20 21" key="1">
    <citation type="submission" date="2025-04" db="UniProtKB">
        <authorList>
            <consortium name="RefSeq"/>
        </authorList>
    </citation>
    <scope>IDENTIFICATION</scope>
    <source>
        <tissue evidence="22 23">Thorax and Abdomen</tissue>
        <tissue evidence="20 21">Whole body</tissue>
    </source>
</reference>
<keyword evidence="5 15" id="KW-0681">Retinal protein</keyword>
<evidence type="ECO:0000256" key="12">
    <source>
        <dbReference type="ARBA" id="ARBA00023180"/>
    </source>
</evidence>
<evidence type="ECO:0000256" key="9">
    <source>
        <dbReference type="ARBA" id="ARBA00023136"/>
    </source>
</evidence>
<evidence type="ECO:0000256" key="13">
    <source>
        <dbReference type="ARBA" id="ARBA00023224"/>
    </source>
</evidence>
<dbReference type="InterPro" id="IPR050125">
    <property type="entry name" value="GPCR_opsins"/>
</dbReference>
<evidence type="ECO:0000313" key="29">
    <source>
        <dbReference type="RefSeq" id="XP_046594840.1"/>
    </source>
</evidence>
<comment type="similarity">
    <text evidence="15">Belongs to the G-protein coupled receptor 1 family. Opsin subfamily.</text>
</comment>
<keyword evidence="2 15" id="KW-0600">Photoreceptor protein</keyword>
<feature type="transmembrane region" description="Helical" evidence="15">
    <location>
        <begin position="469"/>
        <end position="496"/>
    </location>
</feature>
<dbReference type="PANTHER" id="PTHR24240">
    <property type="entry name" value="OPSIN"/>
    <property type="match status" value="1"/>
</dbReference>
<protein>
    <submittedName>
        <fullName evidence="22 23">Melanopsin isoform X1</fullName>
    </submittedName>
    <submittedName>
        <fullName evidence="20 21">Melanopsin-like isoform X1</fullName>
    </submittedName>
</protein>
<dbReference type="RefSeq" id="XP_046594797.1">
    <property type="nucleotide sequence ID" value="XM_046738841.1"/>
</dbReference>
<feature type="domain" description="G-protein coupled receptors family 1 profile" evidence="18">
    <location>
        <begin position="264"/>
        <end position="525"/>
    </location>
</feature>
<evidence type="ECO:0000256" key="11">
    <source>
        <dbReference type="ARBA" id="ARBA00023170"/>
    </source>
</evidence>
<evidence type="ECO:0000256" key="17">
    <source>
        <dbReference type="SAM" id="SignalP"/>
    </source>
</evidence>
<keyword evidence="9 15" id="KW-0472">Membrane</keyword>
<evidence type="ECO:0000313" key="25">
    <source>
        <dbReference type="RefSeq" id="XP_046594815.1"/>
    </source>
</evidence>
<keyword evidence="13 15" id="KW-0807">Transducer</keyword>
<evidence type="ECO:0000256" key="4">
    <source>
        <dbReference type="ARBA" id="ARBA00022692"/>
    </source>
</evidence>
<evidence type="ECO:0000313" key="28">
    <source>
        <dbReference type="RefSeq" id="XP_046594834.1"/>
    </source>
</evidence>
<evidence type="ECO:0000256" key="1">
    <source>
        <dbReference type="ARBA" id="ARBA00004141"/>
    </source>
</evidence>
<gene>
    <name evidence="20 21 22 23 24 25 26 27 28 29 30" type="primary">LOC107218554</name>
</gene>
<dbReference type="Proteomes" id="UP000829291">
    <property type="component" value="Chromosome 1"/>
</dbReference>
<evidence type="ECO:0000256" key="3">
    <source>
        <dbReference type="ARBA" id="ARBA00022606"/>
    </source>
</evidence>
<feature type="compositionally biased region" description="Basic residues" evidence="16">
    <location>
        <begin position="539"/>
        <end position="549"/>
    </location>
</feature>
<evidence type="ECO:0000313" key="21">
    <source>
        <dbReference type="RefSeq" id="XP_015511952.1"/>
    </source>
</evidence>
<dbReference type="RefSeq" id="XP_015511951.1">
    <property type="nucleotide sequence ID" value="XM_015656465.1"/>
</dbReference>
<feature type="chain" id="PRO_5044636872" evidence="17">
    <location>
        <begin position="21"/>
        <end position="633"/>
    </location>
</feature>
<evidence type="ECO:0000256" key="16">
    <source>
        <dbReference type="SAM" id="MobiDB-lite"/>
    </source>
</evidence>
<keyword evidence="7 15" id="KW-0157">Chromophore</keyword>
<evidence type="ECO:0000256" key="10">
    <source>
        <dbReference type="ARBA" id="ARBA00023157"/>
    </source>
</evidence>
<evidence type="ECO:0000256" key="5">
    <source>
        <dbReference type="ARBA" id="ARBA00022925"/>
    </source>
</evidence>
<keyword evidence="10" id="KW-1015">Disulfide bond</keyword>
<evidence type="ECO:0000256" key="14">
    <source>
        <dbReference type="ARBA" id="ARBA00023305"/>
    </source>
</evidence>
<dbReference type="OrthoDB" id="10015560at2759"/>
<evidence type="ECO:0000256" key="2">
    <source>
        <dbReference type="ARBA" id="ARBA00022543"/>
    </source>
</evidence>
<keyword evidence="8 15" id="KW-0297">G-protein coupled receptor</keyword>
<dbReference type="PRINTS" id="PR00238">
    <property type="entry name" value="OPSIN"/>
</dbReference>
<name>A0A6J0BE19_NEOLC</name>
<evidence type="ECO:0000313" key="22">
    <source>
        <dbReference type="RefSeq" id="XP_046594797.1"/>
    </source>
</evidence>
<dbReference type="Gene3D" id="1.20.1070.10">
    <property type="entry name" value="Rhodopsin 7-helix transmembrane proteins"/>
    <property type="match status" value="1"/>
</dbReference>
<dbReference type="RefSeq" id="XP_046594840.1">
    <property type="nucleotide sequence ID" value="XM_046738884.1"/>
</dbReference>
<accession>A0A6J0BE19</accession>
<dbReference type="RefSeq" id="XP_046594804.1">
    <property type="nucleotide sequence ID" value="XM_046738848.1"/>
</dbReference>
<dbReference type="GO" id="GO:0004930">
    <property type="term" value="F:G protein-coupled receptor activity"/>
    <property type="evidence" value="ECO:0007669"/>
    <property type="project" value="UniProtKB-KW"/>
</dbReference>
<comment type="subcellular location">
    <subcellularLocation>
        <location evidence="1 15">Membrane</location>
        <topology evidence="1 15">Multi-pass membrane protein</topology>
    </subcellularLocation>
</comment>
<keyword evidence="11 15" id="KW-0675">Receptor</keyword>
<dbReference type="GO" id="GO:0009881">
    <property type="term" value="F:photoreceptor activity"/>
    <property type="evidence" value="ECO:0007669"/>
    <property type="project" value="UniProtKB-KW"/>
</dbReference>
<dbReference type="Pfam" id="PF00001">
    <property type="entry name" value="7tm_1"/>
    <property type="match status" value="1"/>
</dbReference>
<dbReference type="RefSeq" id="XP_015511952.1">
    <property type="nucleotide sequence ID" value="XM_015656466.1"/>
</dbReference>